<protein>
    <submittedName>
        <fullName evidence="1">Uncharacterized protein</fullName>
    </submittedName>
</protein>
<organism evidence="1 2">
    <name type="scientific">Lactarius akahatsu</name>
    <dbReference type="NCBI Taxonomy" id="416441"/>
    <lineage>
        <taxon>Eukaryota</taxon>
        <taxon>Fungi</taxon>
        <taxon>Dikarya</taxon>
        <taxon>Basidiomycota</taxon>
        <taxon>Agaricomycotina</taxon>
        <taxon>Agaricomycetes</taxon>
        <taxon>Russulales</taxon>
        <taxon>Russulaceae</taxon>
        <taxon>Lactarius</taxon>
    </lineage>
</organism>
<proteinExistence type="predicted"/>
<gene>
    <name evidence="1" type="ORF">EDB92DRAFT_1949557</name>
</gene>
<sequence>MTGRPLYRAGVVIDTEAAPMPAVCLQYLGGTARTAPHGYKHNWGDDFVHYPITNTQGVTCQATFVQVVRGPDPLVLGLVDDSNKVYSRPLYAELQVREAGKPHYSPEDMYAFVGGHSNQHCMDRAVNELKDVGLKAELTHYHTYKHEAERMEQRLHALTQALGGVQGELMRCKFRLEMANMLDQVMERQEAWVGGIGPTWRCGCRS</sequence>
<comment type="caution">
    <text evidence="1">The sequence shown here is derived from an EMBL/GenBank/DDBJ whole genome shotgun (WGS) entry which is preliminary data.</text>
</comment>
<reference evidence="1" key="1">
    <citation type="submission" date="2022-01" db="EMBL/GenBank/DDBJ databases">
        <title>Comparative genomics reveals a dynamic genome evolution in the ectomycorrhizal milk-cap (Lactarius) mushrooms.</title>
        <authorList>
            <consortium name="DOE Joint Genome Institute"/>
            <person name="Lebreton A."/>
            <person name="Tang N."/>
            <person name="Kuo A."/>
            <person name="LaButti K."/>
            <person name="Drula E."/>
            <person name="Barry K."/>
            <person name="Clum A."/>
            <person name="Lipzen A."/>
            <person name="Mousain D."/>
            <person name="Ng V."/>
            <person name="Wang R."/>
            <person name="Wang X."/>
            <person name="Dai Y."/>
            <person name="Henrissat B."/>
            <person name="Grigoriev I.V."/>
            <person name="Guerin-Laguette A."/>
            <person name="Yu F."/>
            <person name="Martin F.M."/>
        </authorList>
    </citation>
    <scope>NUCLEOTIDE SEQUENCE</scope>
    <source>
        <strain evidence="1">QP</strain>
    </source>
</reference>
<dbReference type="EMBL" id="JAKELL010000059">
    <property type="protein sequence ID" value="KAH8985898.1"/>
    <property type="molecule type" value="Genomic_DNA"/>
</dbReference>
<keyword evidence="2" id="KW-1185">Reference proteome</keyword>
<evidence type="ECO:0000313" key="2">
    <source>
        <dbReference type="Proteomes" id="UP001201163"/>
    </source>
</evidence>
<name>A0AAD4LAQ2_9AGAM</name>
<dbReference type="Proteomes" id="UP001201163">
    <property type="component" value="Unassembled WGS sequence"/>
</dbReference>
<dbReference type="AlphaFoldDB" id="A0AAD4LAQ2"/>
<evidence type="ECO:0000313" key="1">
    <source>
        <dbReference type="EMBL" id="KAH8985898.1"/>
    </source>
</evidence>
<accession>A0AAD4LAQ2</accession>